<evidence type="ECO:0000256" key="2">
    <source>
        <dbReference type="ARBA" id="ARBA00035108"/>
    </source>
</evidence>
<evidence type="ECO:0000313" key="5">
    <source>
        <dbReference type="Proteomes" id="UP000196239"/>
    </source>
</evidence>
<accession>A0A128A4K5</accession>
<protein>
    <submittedName>
        <fullName evidence="4">Putative gas vesicle synthesis protein GvpL_GvpF</fullName>
    </submittedName>
</protein>
<keyword evidence="1" id="KW-0304">Gas vesicle</keyword>
<evidence type="ECO:0000256" key="1">
    <source>
        <dbReference type="ARBA" id="ARBA00022987"/>
    </source>
</evidence>
<dbReference type="PANTHER" id="PTHR36852">
    <property type="entry name" value="PROTEIN GVPL 2"/>
    <property type="match status" value="1"/>
</dbReference>
<organism evidence="4 5">
    <name type="scientific">Nitrosotalea devaniterrae</name>
    <dbReference type="NCBI Taxonomy" id="1078905"/>
    <lineage>
        <taxon>Archaea</taxon>
        <taxon>Nitrososphaerota</taxon>
        <taxon>Nitrososphaeria</taxon>
        <taxon>Nitrosotaleales</taxon>
        <taxon>Nitrosotaleaceae</taxon>
        <taxon>Nitrosotalea</taxon>
    </lineage>
</organism>
<comment type="similarity">
    <text evidence="3">Belongs to the gas vesicle GvpF/GvpL family.</text>
</comment>
<dbReference type="EMBL" id="LN890280">
    <property type="protein sequence ID" value="CUR52271.1"/>
    <property type="molecule type" value="Genomic_DNA"/>
</dbReference>
<evidence type="ECO:0000256" key="3">
    <source>
        <dbReference type="ARBA" id="ARBA00035643"/>
    </source>
</evidence>
<name>A0A128A4K5_9ARCH</name>
<dbReference type="Pfam" id="PF06386">
    <property type="entry name" value="GvpL_GvpF"/>
    <property type="match status" value="1"/>
</dbReference>
<comment type="subcellular location">
    <subcellularLocation>
        <location evidence="2">Gas vesicle</location>
    </subcellularLocation>
</comment>
<dbReference type="InterPro" id="IPR009430">
    <property type="entry name" value="GvpL/GvpF"/>
</dbReference>
<dbReference type="GO" id="GO:0031412">
    <property type="term" value="P:gas vesicle organization"/>
    <property type="evidence" value="ECO:0007669"/>
    <property type="project" value="InterPro"/>
</dbReference>
<dbReference type="AlphaFoldDB" id="A0A128A4K5"/>
<dbReference type="Proteomes" id="UP000196239">
    <property type="component" value="Chromosome 1"/>
</dbReference>
<evidence type="ECO:0000313" key="4">
    <source>
        <dbReference type="EMBL" id="CUR52271.1"/>
    </source>
</evidence>
<dbReference type="KEGG" id="ndv:NDEV_1506"/>
<proteinExistence type="inferred from homology"/>
<sequence length="246" mass="27805">MKTIGKYVYCIMDGGGISQNFGKIGLENSEVYTIHHRDISAVVSKITFKEMQPDVDSIITHQKVVENSRSIGTTLPVRFGIMFKTDDGVKQLLVKSYNDFRSKMNKLHGKEEFGIKVIIEKEGMEKIKNLVATNSKEVKKMKKEISKSGDGEAYFLKMRMDESLKNETLRKIDEITGVIHKELADIAIDSAVLKSDLQEIVLNTAYLIDKNEITKFIDGVEKIKTQSKKQGLVIHHSGPWAPYSFC</sequence>
<dbReference type="PANTHER" id="PTHR36852:SF1">
    <property type="entry name" value="PROTEIN GVPL 2"/>
    <property type="match status" value="1"/>
</dbReference>
<gene>
    <name evidence="4" type="ORF">NDEV_1506</name>
</gene>
<keyword evidence="5" id="KW-1185">Reference proteome</keyword>
<dbReference type="GO" id="GO:0031411">
    <property type="term" value="C:gas vesicle"/>
    <property type="evidence" value="ECO:0007669"/>
    <property type="project" value="UniProtKB-SubCell"/>
</dbReference>
<reference evidence="5" key="1">
    <citation type="submission" date="2015-10" db="EMBL/GenBank/DDBJ databases">
        <authorList>
            <person name="Lehtovirta-Morley L.E."/>
            <person name="Vieille C."/>
        </authorList>
    </citation>
    <scope>NUCLEOTIDE SEQUENCE [LARGE SCALE GENOMIC DNA]</scope>
</reference>